<reference evidence="2" key="1">
    <citation type="journal article" date="2011" name="Genome Res.">
        <title>Phylogeny-wide analysis of social amoeba genomes highlights ancient origins for complex intercellular communication.</title>
        <authorList>
            <person name="Heidel A.J."/>
            <person name="Lawal H.M."/>
            <person name="Felder M."/>
            <person name="Schilde C."/>
            <person name="Helps N.R."/>
            <person name="Tunggal B."/>
            <person name="Rivero F."/>
            <person name="John U."/>
            <person name="Schleicher M."/>
            <person name="Eichinger L."/>
            <person name="Platzer M."/>
            <person name="Noegel A.A."/>
            <person name="Schaap P."/>
            <person name="Gloeckner G."/>
        </authorList>
    </citation>
    <scope>NUCLEOTIDE SEQUENCE [LARGE SCALE GENOMIC DNA]</scope>
    <source>
        <strain evidence="2">SH3</strain>
    </source>
</reference>
<dbReference type="AlphaFoldDB" id="F4Q8F8"/>
<organism evidence="1 2">
    <name type="scientific">Cavenderia fasciculata</name>
    <name type="common">Slime mold</name>
    <name type="synonym">Dictyostelium fasciculatum</name>
    <dbReference type="NCBI Taxonomy" id="261658"/>
    <lineage>
        <taxon>Eukaryota</taxon>
        <taxon>Amoebozoa</taxon>
        <taxon>Evosea</taxon>
        <taxon>Eumycetozoa</taxon>
        <taxon>Dictyostelia</taxon>
        <taxon>Acytosteliales</taxon>
        <taxon>Cavenderiaceae</taxon>
        <taxon>Cavenderia</taxon>
    </lineage>
</organism>
<accession>F4Q8F8</accession>
<dbReference type="InterPro" id="IPR036770">
    <property type="entry name" value="Ankyrin_rpt-contain_sf"/>
</dbReference>
<dbReference type="PANTHER" id="PTHR32142:SF55">
    <property type="entry name" value="ANKYRIN REPEAT-CONTAINING PROTEIN-RELATED"/>
    <property type="match status" value="1"/>
</dbReference>
<evidence type="ECO:0000313" key="2">
    <source>
        <dbReference type="Proteomes" id="UP000007797"/>
    </source>
</evidence>
<dbReference type="PANTHER" id="PTHR32142">
    <property type="entry name" value="B BOX-TYPE DOMAIN-CONTAINING PROTEIN-RELATED"/>
    <property type="match status" value="1"/>
</dbReference>
<protein>
    <recommendedName>
        <fullName evidence="3">Ankyrin repeat-containing protein</fullName>
    </recommendedName>
</protein>
<dbReference type="KEGG" id="dfa:DFA_09730"/>
<dbReference type="OMA" id="QNIMILE"/>
<evidence type="ECO:0008006" key="3">
    <source>
        <dbReference type="Google" id="ProtNLM"/>
    </source>
</evidence>
<gene>
    <name evidence="1" type="ORF">DFA_09730</name>
</gene>
<proteinExistence type="predicted"/>
<dbReference type="SUPFAM" id="SSF48403">
    <property type="entry name" value="Ankyrin repeat"/>
    <property type="match status" value="1"/>
</dbReference>
<dbReference type="Gene3D" id="1.25.40.20">
    <property type="entry name" value="Ankyrin repeat-containing domain"/>
    <property type="match status" value="1"/>
</dbReference>
<keyword evidence="2" id="KW-1185">Reference proteome</keyword>
<dbReference type="Proteomes" id="UP000007797">
    <property type="component" value="Unassembled WGS sequence"/>
</dbReference>
<sequence>MEFMRVYWARRGFTSDCNNSKVYVDECVVDESVIKAVITNKLLFKNIIKAGRGTRNVFECYNYTSLTSVEWIIKNQYYGLLECKLKRNDHLHFSLDSIRKICNNINDMKLFNLIYEKKRSLFFSDTLLECAATSGNTKVFKILLDQTVPKQLDLYHQPSLLVYSIEGLDQFSRYPREHHPCHSLNKAINGCHIGIFDLIVGSRGIVEIEKLFSLQSKILINDSKRISSFLEYLYNFIETKLLPIIPNKTIVCIAMKFVSPLLFPLLKSNNLSLIKKYSDNFKDNNMILYYEKVFLDWMDTLRYLTLEDNIMDDDGILEIIEWILWENRIPQSQEIIDNAHALSSSLTSLNKKEKRFICFAFYFNKLSRGWWHPFKSDLRNDQFPLLDMYTKYYEQTVQEKMWIEDDSSFIQSLGEEINSFILFFAKSIHNEVDFFLQKDVALYRCAWVMISRDDSTHYFGQRIPFKSLKIMKFCQQRDRSFHHSFQDFTMAIKRQDLEMIEYLIQVNRTEIIADANKELIKNGSCVLILAYTEYFNEDVAKLLYENIKITLPTGQNRERYSFSSLNAIIFYNTYINPGLKDMKFDYTNEEDLPIIQYFFTNSQSPLDENMKHVIDKACGYAGGHLSIVQYFFENHFYSLKLDGVSCSYLDEAFYRGHMAIVNYLVREKNQYFGQRPCKIAGVICDNDILDFVLDHTKEKKSSIIKEAILGGVYHCVAHIHNHQISIPYALEDYTYTDQASLLKFIIDNTNFNVGQEKDSNSSSSLLFKTKLKRPEVLSKLVNTSIREGMDNFDLSIPPTL</sequence>
<dbReference type="EMBL" id="GL883025">
    <property type="protein sequence ID" value="EGG16058.1"/>
    <property type="molecule type" value="Genomic_DNA"/>
</dbReference>
<evidence type="ECO:0000313" key="1">
    <source>
        <dbReference type="EMBL" id="EGG16058.1"/>
    </source>
</evidence>
<dbReference type="RefSeq" id="XP_004352383.1">
    <property type="nucleotide sequence ID" value="XM_004352331.1"/>
</dbReference>
<dbReference type="GeneID" id="14867824"/>
<name>F4Q8F8_CACFS</name>